<keyword evidence="6" id="KW-1185">Reference proteome</keyword>
<evidence type="ECO:0000256" key="3">
    <source>
        <dbReference type="ARBA" id="ARBA00023163"/>
    </source>
</evidence>
<dbReference type="SUPFAM" id="SSF46785">
    <property type="entry name" value="Winged helix' DNA-binding domain"/>
    <property type="match status" value="1"/>
</dbReference>
<dbReference type="NCBIfam" id="NF033788">
    <property type="entry name" value="HTH_metalloreg"/>
    <property type="match status" value="1"/>
</dbReference>
<evidence type="ECO:0000313" key="5">
    <source>
        <dbReference type="EMBL" id="EFH10663.1"/>
    </source>
</evidence>
<dbReference type="RefSeq" id="WP_007002140.1">
    <property type="nucleotide sequence ID" value="NZ_GG770777.1"/>
</dbReference>
<feature type="domain" description="HTH arsR-type" evidence="4">
    <location>
        <begin position="1"/>
        <end position="95"/>
    </location>
</feature>
<proteinExistence type="predicted"/>
<dbReference type="Pfam" id="PF12840">
    <property type="entry name" value="HTH_20"/>
    <property type="match status" value="1"/>
</dbReference>
<dbReference type="Gene3D" id="1.10.10.10">
    <property type="entry name" value="Winged helix-like DNA-binding domain superfamily/Winged helix DNA-binding domain"/>
    <property type="match status" value="1"/>
</dbReference>
<evidence type="ECO:0000256" key="2">
    <source>
        <dbReference type="ARBA" id="ARBA00023125"/>
    </source>
</evidence>
<organism evidence="5 6">
    <name type="scientific">Pseudoroseomonas cervicalis ATCC 49957</name>
    <dbReference type="NCBI Taxonomy" id="525371"/>
    <lineage>
        <taxon>Bacteria</taxon>
        <taxon>Pseudomonadati</taxon>
        <taxon>Pseudomonadota</taxon>
        <taxon>Alphaproteobacteria</taxon>
        <taxon>Acetobacterales</taxon>
        <taxon>Roseomonadaceae</taxon>
        <taxon>Roseomonas</taxon>
    </lineage>
</organism>
<dbReference type="GO" id="GO:0003700">
    <property type="term" value="F:DNA-binding transcription factor activity"/>
    <property type="evidence" value="ECO:0007669"/>
    <property type="project" value="InterPro"/>
</dbReference>
<dbReference type="OrthoDB" id="9804742at2"/>
<name>D5RPU8_9PROT</name>
<dbReference type="HOGENOM" id="CLU_097806_2_0_5"/>
<dbReference type="SMART" id="SM00418">
    <property type="entry name" value="HTH_ARSR"/>
    <property type="match status" value="1"/>
</dbReference>
<evidence type="ECO:0000313" key="6">
    <source>
        <dbReference type="Proteomes" id="UP000005324"/>
    </source>
</evidence>
<dbReference type="PANTHER" id="PTHR43132:SF2">
    <property type="entry name" value="ARSENICAL RESISTANCE OPERON REPRESSOR ARSR-RELATED"/>
    <property type="match status" value="1"/>
</dbReference>
<dbReference type="GO" id="GO:0003677">
    <property type="term" value="F:DNA binding"/>
    <property type="evidence" value="ECO:0007669"/>
    <property type="project" value="UniProtKB-KW"/>
</dbReference>
<gene>
    <name evidence="5" type="ORF">HMPREF0731_3110</name>
</gene>
<comment type="caution">
    <text evidence="5">The sequence shown here is derived from an EMBL/GenBank/DDBJ whole genome shotgun (WGS) entry which is preliminary data.</text>
</comment>
<dbReference type="InterPro" id="IPR001845">
    <property type="entry name" value="HTH_ArsR_DNA-bd_dom"/>
</dbReference>
<dbReference type="InterPro" id="IPR051011">
    <property type="entry name" value="Metal_resp_trans_reg"/>
</dbReference>
<dbReference type="PROSITE" id="PS50987">
    <property type="entry name" value="HTH_ARSR_2"/>
    <property type="match status" value="1"/>
</dbReference>
<dbReference type="PANTHER" id="PTHR43132">
    <property type="entry name" value="ARSENICAL RESISTANCE OPERON REPRESSOR ARSR-RELATED"/>
    <property type="match status" value="1"/>
</dbReference>
<sequence>MDETSAVEALGALAQETRLRAFRLLIRQGPEGLPAGEVARRLGAPHNTISTHLAILTRAGLVASRRESRQVIYAVEAGGARALIGFLVEECCGGRPEACAPLIEAALPLAACCPGEGRA</sequence>
<protein>
    <submittedName>
        <fullName evidence="5">Transcriptional regulator, ArsR family</fullName>
    </submittedName>
</protein>
<reference evidence="5 6" key="1">
    <citation type="submission" date="2010-04" db="EMBL/GenBank/DDBJ databases">
        <authorList>
            <person name="Qin X."/>
            <person name="Bachman B."/>
            <person name="Battles P."/>
            <person name="Bell A."/>
            <person name="Bess C."/>
            <person name="Bickham C."/>
            <person name="Chaboub L."/>
            <person name="Chen D."/>
            <person name="Coyle M."/>
            <person name="Deiros D.R."/>
            <person name="Dinh H."/>
            <person name="Forbes L."/>
            <person name="Fowler G."/>
            <person name="Francisco L."/>
            <person name="Fu Q."/>
            <person name="Gubbala S."/>
            <person name="Hale W."/>
            <person name="Han Y."/>
            <person name="Hemphill L."/>
            <person name="Highlander S.K."/>
            <person name="Hirani K."/>
            <person name="Hogues M."/>
            <person name="Jackson L."/>
            <person name="Jakkamsetti A."/>
            <person name="Javaid M."/>
            <person name="Jiang H."/>
            <person name="Korchina V."/>
            <person name="Kovar C."/>
            <person name="Lara F."/>
            <person name="Lee S."/>
            <person name="Mata R."/>
            <person name="Mathew T."/>
            <person name="Moen C."/>
            <person name="Morales K."/>
            <person name="Munidasa M."/>
            <person name="Nazareth L."/>
            <person name="Ngo R."/>
            <person name="Nguyen L."/>
            <person name="Okwuonu G."/>
            <person name="Ongeri F."/>
            <person name="Patil S."/>
            <person name="Petrosino J."/>
            <person name="Pham C."/>
            <person name="Pham P."/>
            <person name="Pu L.-L."/>
            <person name="Puazo M."/>
            <person name="Raj R."/>
            <person name="Reid J."/>
            <person name="Rouhana J."/>
            <person name="Saada N."/>
            <person name="Shang Y."/>
            <person name="Simmons D."/>
            <person name="Thornton R."/>
            <person name="Warren J."/>
            <person name="Weissenberger G."/>
            <person name="Zhang J."/>
            <person name="Zhang L."/>
            <person name="Zhou C."/>
            <person name="Zhu D."/>
            <person name="Muzny D."/>
            <person name="Worley K."/>
            <person name="Gibbs R."/>
        </authorList>
    </citation>
    <scope>NUCLEOTIDE SEQUENCE [LARGE SCALE GENOMIC DNA]</scope>
    <source>
        <strain evidence="5 6">ATCC 49957</strain>
    </source>
</reference>
<keyword evidence="2" id="KW-0238">DNA-binding</keyword>
<dbReference type="InterPro" id="IPR036390">
    <property type="entry name" value="WH_DNA-bd_sf"/>
</dbReference>
<dbReference type="CDD" id="cd00090">
    <property type="entry name" value="HTH_ARSR"/>
    <property type="match status" value="1"/>
</dbReference>
<evidence type="ECO:0000259" key="4">
    <source>
        <dbReference type="PROSITE" id="PS50987"/>
    </source>
</evidence>
<keyword evidence="1" id="KW-0805">Transcription regulation</keyword>
<evidence type="ECO:0000256" key="1">
    <source>
        <dbReference type="ARBA" id="ARBA00023015"/>
    </source>
</evidence>
<dbReference type="EMBL" id="ADVL01000645">
    <property type="protein sequence ID" value="EFH10663.1"/>
    <property type="molecule type" value="Genomic_DNA"/>
</dbReference>
<dbReference type="Proteomes" id="UP000005324">
    <property type="component" value="Unassembled WGS sequence"/>
</dbReference>
<dbReference type="InterPro" id="IPR036388">
    <property type="entry name" value="WH-like_DNA-bd_sf"/>
</dbReference>
<accession>D5RPU8</accession>
<dbReference type="AlphaFoldDB" id="D5RPU8"/>
<keyword evidence="3" id="KW-0804">Transcription</keyword>
<dbReference type="PRINTS" id="PR00778">
    <property type="entry name" value="HTHARSR"/>
</dbReference>
<dbReference type="InterPro" id="IPR011991">
    <property type="entry name" value="ArsR-like_HTH"/>
</dbReference>